<name>A0ACB6QLD7_9PLEO</name>
<sequence>MHSFQNFFSVLGCWILVFLSVVISWTFSPSLRRQDTITLNLVFTLLYPLIAASYSIYKAFDPEIFSPANRAPLDYGPHQVSASATFASSLALYETYALLAPILMLISEAHDHCYRSISVFAIAAVGLFGKTVLLLKSPEIPFNTLRPIIFSELWAVMGLLMISILIALSFQAIRKRPIRSFGEIKEQEKCSTILARTLHIPIFYIAYAVLGYRGLWIYDRTLYQPFNSLLFIPGSFHSILDLKQGVVFGAGILNIGWTLYEAFWKKRREVCQDCLSWKWHSLPILIDFFAFW</sequence>
<comment type="caution">
    <text evidence="1">The sequence shown here is derived from an EMBL/GenBank/DDBJ whole genome shotgun (WGS) entry which is preliminary data.</text>
</comment>
<accession>A0ACB6QLD7</accession>
<gene>
    <name evidence="1" type="ORF">BDR25DRAFT_395479</name>
</gene>
<dbReference type="EMBL" id="MU003522">
    <property type="protein sequence ID" value="KAF2466942.1"/>
    <property type="molecule type" value="Genomic_DNA"/>
</dbReference>
<keyword evidence="2" id="KW-1185">Reference proteome</keyword>
<protein>
    <submittedName>
        <fullName evidence="1">Uncharacterized protein</fullName>
    </submittedName>
</protein>
<evidence type="ECO:0000313" key="2">
    <source>
        <dbReference type="Proteomes" id="UP000799755"/>
    </source>
</evidence>
<organism evidence="1 2">
    <name type="scientific">Lindgomyces ingoldianus</name>
    <dbReference type="NCBI Taxonomy" id="673940"/>
    <lineage>
        <taxon>Eukaryota</taxon>
        <taxon>Fungi</taxon>
        <taxon>Dikarya</taxon>
        <taxon>Ascomycota</taxon>
        <taxon>Pezizomycotina</taxon>
        <taxon>Dothideomycetes</taxon>
        <taxon>Pleosporomycetidae</taxon>
        <taxon>Pleosporales</taxon>
        <taxon>Lindgomycetaceae</taxon>
        <taxon>Lindgomyces</taxon>
    </lineage>
</organism>
<proteinExistence type="predicted"/>
<reference evidence="1" key="1">
    <citation type="journal article" date="2020" name="Stud. Mycol.">
        <title>101 Dothideomycetes genomes: a test case for predicting lifestyles and emergence of pathogens.</title>
        <authorList>
            <person name="Haridas S."/>
            <person name="Albert R."/>
            <person name="Binder M."/>
            <person name="Bloem J."/>
            <person name="Labutti K."/>
            <person name="Salamov A."/>
            <person name="Andreopoulos B."/>
            <person name="Baker S."/>
            <person name="Barry K."/>
            <person name="Bills G."/>
            <person name="Bluhm B."/>
            <person name="Cannon C."/>
            <person name="Castanera R."/>
            <person name="Culley D."/>
            <person name="Daum C."/>
            <person name="Ezra D."/>
            <person name="Gonzalez J."/>
            <person name="Henrissat B."/>
            <person name="Kuo A."/>
            <person name="Liang C."/>
            <person name="Lipzen A."/>
            <person name="Lutzoni F."/>
            <person name="Magnuson J."/>
            <person name="Mondo S."/>
            <person name="Nolan M."/>
            <person name="Ohm R."/>
            <person name="Pangilinan J."/>
            <person name="Park H.-J."/>
            <person name="Ramirez L."/>
            <person name="Alfaro M."/>
            <person name="Sun H."/>
            <person name="Tritt A."/>
            <person name="Yoshinaga Y."/>
            <person name="Zwiers L.-H."/>
            <person name="Turgeon B."/>
            <person name="Goodwin S."/>
            <person name="Spatafora J."/>
            <person name="Crous P."/>
            <person name="Grigoriev I."/>
        </authorList>
    </citation>
    <scope>NUCLEOTIDE SEQUENCE</scope>
    <source>
        <strain evidence="1">ATCC 200398</strain>
    </source>
</reference>
<dbReference type="Proteomes" id="UP000799755">
    <property type="component" value="Unassembled WGS sequence"/>
</dbReference>
<evidence type="ECO:0000313" key="1">
    <source>
        <dbReference type="EMBL" id="KAF2466942.1"/>
    </source>
</evidence>